<dbReference type="Proteomes" id="UP000309215">
    <property type="component" value="Unassembled WGS sequence"/>
</dbReference>
<evidence type="ECO:0000259" key="5">
    <source>
        <dbReference type="PROSITE" id="PS50977"/>
    </source>
</evidence>
<dbReference type="Pfam" id="PF16925">
    <property type="entry name" value="TetR_C_13"/>
    <property type="match status" value="1"/>
</dbReference>
<dbReference type="SUPFAM" id="SSF46689">
    <property type="entry name" value="Homeodomain-like"/>
    <property type="match status" value="1"/>
</dbReference>
<dbReference type="InterPro" id="IPR009057">
    <property type="entry name" value="Homeodomain-like_sf"/>
</dbReference>
<dbReference type="InterPro" id="IPR001647">
    <property type="entry name" value="HTH_TetR"/>
</dbReference>
<gene>
    <name evidence="6" type="ORF">E8A74_19430</name>
</gene>
<proteinExistence type="predicted"/>
<evidence type="ECO:0000313" key="7">
    <source>
        <dbReference type="Proteomes" id="UP000309215"/>
    </source>
</evidence>
<comment type="caution">
    <text evidence="6">The sequence shown here is derived from an EMBL/GenBank/DDBJ whole genome shotgun (WGS) entry which is preliminary data.</text>
</comment>
<organism evidence="6 7">
    <name type="scientific">Polyangium fumosum</name>
    <dbReference type="NCBI Taxonomy" id="889272"/>
    <lineage>
        <taxon>Bacteria</taxon>
        <taxon>Pseudomonadati</taxon>
        <taxon>Myxococcota</taxon>
        <taxon>Polyangia</taxon>
        <taxon>Polyangiales</taxon>
        <taxon>Polyangiaceae</taxon>
        <taxon>Polyangium</taxon>
    </lineage>
</organism>
<dbReference type="GO" id="GO:0003677">
    <property type="term" value="F:DNA binding"/>
    <property type="evidence" value="ECO:0007669"/>
    <property type="project" value="UniProtKB-UniRule"/>
</dbReference>
<dbReference type="AlphaFoldDB" id="A0A4U1JAQ9"/>
<dbReference type="RefSeq" id="WP_136930534.1">
    <property type="nucleotide sequence ID" value="NZ_SSMQ01000019.1"/>
</dbReference>
<evidence type="ECO:0000313" key="6">
    <source>
        <dbReference type="EMBL" id="TKD06394.1"/>
    </source>
</evidence>
<dbReference type="EMBL" id="SSMQ01000019">
    <property type="protein sequence ID" value="TKD06394.1"/>
    <property type="molecule type" value="Genomic_DNA"/>
</dbReference>
<dbReference type="SUPFAM" id="SSF48498">
    <property type="entry name" value="Tetracyclin repressor-like, C-terminal domain"/>
    <property type="match status" value="1"/>
</dbReference>
<dbReference type="PANTHER" id="PTHR47506">
    <property type="entry name" value="TRANSCRIPTIONAL REGULATORY PROTEIN"/>
    <property type="match status" value="1"/>
</dbReference>
<dbReference type="Gene3D" id="1.10.10.60">
    <property type="entry name" value="Homeodomain-like"/>
    <property type="match status" value="1"/>
</dbReference>
<dbReference type="InterPro" id="IPR036271">
    <property type="entry name" value="Tet_transcr_reg_TetR-rel_C_sf"/>
</dbReference>
<accession>A0A4U1JAQ9</accession>
<keyword evidence="2 4" id="KW-0238">DNA-binding</keyword>
<sequence length="194" mass="21529">MARPKEFDRDEVVKRAMAVFWEKGYEATSTEDLLRAMGIGRQSMYDTFGDKRRLYLEALQRYQAESGAQLIERLQAEQSPLLAIEQVLMAVAAETPAERARGCMYVSSIVELAQKDPEVASLARSGTILCETAFERIVREGKRKGEIAPCVDERKAGRFLLATVQGLRVMAKAGSTPETLRDIAAVALTSLKAR</sequence>
<keyword evidence="3" id="KW-0804">Transcription</keyword>
<evidence type="ECO:0000256" key="3">
    <source>
        <dbReference type="ARBA" id="ARBA00023163"/>
    </source>
</evidence>
<dbReference type="PANTHER" id="PTHR47506:SF10">
    <property type="entry name" value="TRANSCRIPTIONAL REGULATORY PROTEIN"/>
    <property type="match status" value="1"/>
</dbReference>
<dbReference type="Gene3D" id="1.10.357.10">
    <property type="entry name" value="Tetracycline Repressor, domain 2"/>
    <property type="match status" value="1"/>
</dbReference>
<dbReference type="Pfam" id="PF00440">
    <property type="entry name" value="TetR_N"/>
    <property type="match status" value="1"/>
</dbReference>
<keyword evidence="7" id="KW-1185">Reference proteome</keyword>
<evidence type="ECO:0000256" key="4">
    <source>
        <dbReference type="PROSITE-ProRule" id="PRU00335"/>
    </source>
</evidence>
<name>A0A4U1JAQ9_9BACT</name>
<evidence type="ECO:0000256" key="2">
    <source>
        <dbReference type="ARBA" id="ARBA00023125"/>
    </source>
</evidence>
<dbReference type="OrthoDB" id="270177at2"/>
<reference evidence="6 7" key="1">
    <citation type="submission" date="2019-04" db="EMBL/GenBank/DDBJ databases">
        <authorList>
            <person name="Li Y."/>
            <person name="Wang J."/>
        </authorList>
    </citation>
    <scope>NUCLEOTIDE SEQUENCE [LARGE SCALE GENOMIC DNA]</scope>
    <source>
        <strain evidence="6 7">DSM 14668</strain>
    </source>
</reference>
<feature type="DNA-binding region" description="H-T-H motif" evidence="4">
    <location>
        <begin position="29"/>
        <end position="48"/>
    </location>
</feature>
<keyword evidence="1" id="KW-0805">Transcription regulation</keyword>
<dbReference type="PROSITE" id="PS50977">
    <property type="entry name" value="HTH_TETR_2"/>
    <property type="match status" value="1"/>
</dbReference>
<dbReference type="InterPro" id="IPR011075">
    <property type="entry name" value="TetR_C"/>
</dbReference>
<evidence type="ECO:0000256" key="1">
    <source>
        <dbReference type="ARBA" id="ARBA00023015"/>
    </source>
</evidence>
<feature type="domain" description="HTH tetR-type" evidence="5">
    <location>
        <begin position="6"/>
        <end position="66"/>
    </location>
</feature>
<protein>
    <submittedName>
        <fullName evidence="6">TetR/AcrR family transcriptional regulator</fullName>
    </submittedName>
</protein>